<sequence>MKEQILKTLETSGKYTLKVAGTMPDSGYSFKPEGAGWNFAELLAHIGYGMYWWTDNFILSRPTEWDQPEDKRNKADLMNYLKEAYTYVEESIKSVSLNDDSVHGFFATIDHITHHRGQAVIFLRCQNIVPPEYTF</sequence>
<dbReference type="EMBL" id="JACVDC010000002">
    <property type="protein sequence ID" value="MBC9794637.1"/>
    <property type="molecule type" value="Genomic_DNA"/>
</dbReference>
<proteinExistence type="predicted"/>
<dbReference type="InterPro" id="IPR024775">
    <property type="entry name" value="DinB-like"/>
</dbReference>
<protein>
    <submittedName>
        <fullName evidence="2">DinB family protein</fullName>
    </submittedName>
</protein>
<dbReference type="Pfam" id="PF12867">
    <property type="entry name" value="DinB_2"/>
    <property type="match status" value="1"/>
</dbReference>
<dbReference type="Proteomes" id="UP000653730">
    <property type="component" value="Unassembled WGS sequence"/>
</dbReference>
<dbReference type="RefSeq" id="WP_187963794.1">
    <property type="nucleotide sequence ID" value="NZ_JACVDC010000002.1"/>
</dbReference>
<dbReference type="SUPFAM" id="SSF109854">
    <property type="entry name" value="DinB/YfiT-like putative metalloenzymes"/>
    <property type="match status" value="1"/>
</dbReference>
<gene>
    <name evidence="2" type="ORF">IBL28_01550</name>
</gene>
<name>A0A926JP01_9FLAO</name>
<dbReference type="InterPro" id="IPR034660">
    <property type="entry name" value="DinB/YfiT-like"/>
</dbReference>
<feature type="domain" description="DinB-like" evidence="1">
    <location>
        <begin position="9"/>
        <end position="97"/>
    </location>
</feature>
<dbReference type="Gene3D" id="1.20.120.450">
    <property type="entry name" value="dinb family like domain"/>
    <property type="match status" value="1"/>
</dbReference>
<keyword evidence="3" id="KW-1185">Reference proteome</keyword>
<dbReference type="AlphaFoldDB" id="A0A926JP01"/>
<evidence type="ECO:0000259" key="1">
    <source>
        <dbReference type="Pfam" id="PF12867"/>
    </source>
</evidence>
<comment type="caution">
    <text evidence="2">The sequence shown here is derived from an EMBL/GenBank/DDBJ whole genome shotgun (WGS) entry which is preliminary data.</text>
</comment>
<evidence type="ECO:0000313" key="3">
    <source>
        <dbReference type="Proteomes" id="UP000653730"/>
    </source>
</evidence>
<accession>A0A926JP01</accession>
<evidence type="ECO:0000313" key="2">
    <source>
        <dbReference type="EMBL" id="MBC9794637.1"/>
    </source>
</evidence>
<organism evidence="2 3">
    <name type="scientific">Sinomicrobium weinanense</name>
    <dbReference type="NCBI Taxonomy" id="2842200"/>
    <lineage>
        <taxon>Bacteria</taxon>
        <taxon>Pseudomonadati</taxon>
        <taxon>Bacteroidota</taxon>
        <taxon>Flavobacteriia</taxon>
        <taxon>Flavobacteriales</taxon>
        <taxon>Flavobacteriaceae</taxon>
        <taxon>Sinomicrobium</taxon>
    </lineage>
</organism>
<reference evidence="2 3" key="1">
    <citation type="submission" date="2020-09" db="EMBL/GenBank/DDBJ databases">
        <title>Sinomicrobium weinanense sp. nov., a halophilic bacteria isolated from saline-alkali soil.</title>
        <authorList>
            <person name="Wu P."/>
            <person name="Ren H."/>
            <person name="Mei Y."/>
            <person name="Liang Y."/>
            <person name="Chen Z."/>
        </authorList>
    </citation>
    <scope>NUCLEOTIDE SEQUENCE [LARGE SCALE GENOMIC DNA]</scope>
    <source>
        <strain evidence="2 3">FJxs</strain>
    </source>
</reference>